<accession>A0ABZ2K4C7</accession>
<evidence type="ECO:0000256" key="3">
    <source>
        <dbReference type="ARBA" id="ARBA00022729"/>
    </source>
</evidence>
<sequence>MYGPQRGASGNFQQLGIKEVVNVRHSLGTPILRFTAAMALLSFGALSGASLVGCDKDKGGASGGGAAPAASGEGTTSAASAKKTTIAVIPKGTTHEFWKSVHAGAVKASKEEKVDIIWKGPLKEDDLKGQIDVVESFTSQKVSGITLAPLSDKALVNSVTQATAAKVPVLVFDSDLASDQQVSFVATDNLAAGKIAGQNMVKLLNGKGKVIVLRYQEGSASTAKREQGFIEAIKEAKDIEIVSDNRYAGATTESAFAASENLLGAQKAAAGAIQGIFTPNESSTFGMLLALRKANLAGKIKFVGFDGSEKLLAGLKDGHIDGLLLQNPFRMGYLSIKTMAKHLRGEPIEKRVDTGAVFITKANMDSPDTQEVVHPDLKTWLGE</sequence>
<dbReference type="CDD" id="cd20004">
    <property type="entry name" value="PBP1_ABC_sugar_binding-like"/>
    <property type="match status" value="1"/>
</dbReference>
<dbReference type="PANTHER" id="PTHR46847:SF1">
    <property type="entry name" value="D-ALLOSE-BINDING PERIPLASMIC PROTEIN-RELATED"/>
    <property type="match status" value="1"/>
</dbReference>
<dbReference type="Gene3D" id="3.40.50.2300">
    <property type="match status" value="2"/>
</dbReference>
<dbReference type="Proteomes" id="UP001379533">
    <property type="component" value="Chromosome"/>
</dbReference>
<evidence type="ECO:0000259" key="4">
    <source>
        <dbReference type="Pfam" id="PF13407"/>
    </source>
</evidence>
<dbReference type="InterPro" id="IPR025997">
    <property type="entry name" value="SBP_2_dom"/>
</dbReference>
<evidence type="ECO:0000256" key="1">
    <source>
        <dbReference type="ARBA" id="ARBA00004196"/>
    </source>
</evidence>
<proteinExistence type="inferred from homology"/>
<keyword evidence="3" id="KW-0732">Signal</keyword>
<evidence type="ECO:0000313" key="5">
    <source>
        <dbReference type="EMBL" id="WXA91985.1"/>
    </source>
</evidence>
<keyword evidence="6" id="KW-1185">Reference proteome</keyword>
<dbReference type="EMBL" id="CP089982">
    <property type="protein sequence ID" value="WXA91985.1"/>
    <property type="molecule type" value="Genomic_DNA"/>
</dbReference>
<name>A0ABZ2K4C7_9BACT</name>
<protein>
    <submittedName>
        <fullName evidence="5">Substrate-binding domain-containing protein</fullName>
    </submittedName>
</protein>
<dbReference type="PANTHER" id="PTHR46847">
    <property type="entry name" value="D-ALLOSE-BINDING PERIPLASMIC PROTEIN-RELATED"/>
    <property type="match status" value="1"/>
</dbReference>
<comment type="similarity">
    <text evidence="2">Belongs to the bacterial solute-binding protein 2 family.</text>
</comment>
<evidence type="ECO:0000256" key="2">
    <source>
        <dbReference type="ARBA" id="ARBA00007639"/>
    </source>
</evidence>
<dbReference type="InterPro" id="IPR028082">
    <property type="entry name" value="Peripla_BP_I"/>
</dbReference>
<comment type="subcellular location">
    <subcellularLocation>
        <location evidence="1">Cell envelope</location>
    </subcellularLocation>
</comment>
<evidence type="ECO:0000313" key="6">
    <source>
        <dbReference type="Proteomes" id="UP001379533"/>
    </source>
</evidence>
<reference evidence="5 6" key="1">
    <citation type="submission" date="2021-12" db="EMBL/GenBank/DDBJ databases">
        <title>Discovery of the Pendulisporaceae a myxobacterial family with distinct sporulation behavior and unique specialized metabolism.</title>
        <authorList>
            <person name="Garcia R."/>
            <person name="Popoff A."/>
            <person name="Bader C.D."/>
            <person name="Loehr J."/>
            <person name="Walesch S."/>
            <person name="Walt C."/>
            <person name="Boldt J."/>
            <person name="Bunk B."/>
            <person name="Haeckl F.J.F.P.J."/>
            <person name="Gunesch A.P."/>
            <person name="Birkelbach J."/>
            <person name="Nuebel U."/>
            <person name="Pietschmann T."/>
            <person name="Bach T."/>
            <person name="Mueller R."/>
        </authorList>
    </citation>
    <scope>NUCLEOTIDE SEQUENCE [LARGE SCALE GENOMIC DNA]</scope>
    <source>
        <strain evidence="5 6">MSr12523</strain>
    </source>
</reference>
<dbReference type="RefSeq" id="WP_394842603.1">
    <property type="nucleotide sequence ID" value="NZ_CP089982.1"/>
</dbReference>
<organism evidence="5 6">
    <name type="scientific">Pendulispora brunnea</name>
    <dbReference type="NCBI Taxonomy" id="2905690"/>
    <lineage>
        <taxon>Bacteria</taxon>
        <taxon>Pseudomonadati</taxon>
        <taxon>Myxococcota</taxon>
        <taxon>Myxococcia</taxon>
        <taxon>Myxococcales</taxon>
        <taxon>Sorangiineae</taxon>
        <taxon>Pendulisporaceae</taxon>
        <taxon>Pendulispora</taxon>
    </lineage>
</organism>
<dbReference type="SUPFAM" id="SSF53822">
    <property type="entry name" value="Periplasmic binding protein-like I"/>
    <property type="match status" value="1"/>
</dbReference>
<feature type="domain" description="Periplasmic binding protein" evidence="4">
    <location>
        <begin position="86"/>
        <end position="346"/>
    </location>
</feature>
<gene>
    <name evidence="5" type="ORF">LZC95_36735</name>
</gene>
<dbReference type="Pfam" id="PF13407">
    <property type="entry name" value="Peripla_BP_4"/>
    <property type="match status" value="1"/>
</dbReference>